<sequence length="362" mass="41553">MPIAEHSGNSRSFSEFTHFVCLTYQKCVFNANHDTCVTKFMNDVNSRAKVQSYKTTNINKPVEQISIVKKPERRFPTGYRFSIKKTCTVHEKTTTPRSCLRWKPTGKIFKIVGLSSELKIQDHNNEPSSSKLVLNISPLGDTDAPSLQELDFLFSPLFEEYFTAENQSVSKSFAFSDNSQQQNTQPTLNVQPTTEPIIQLTTVNAEEKNTDQAVDAQFEPYEFINPFCTPVREDHHKNKFQEIHHASADKKTPTDLQILTCGMFRGGFTRETAELTNIKEVMADHAWIEAMQEELHQFNILKVWELVDIPFGKTIINLKCLWKNKKDEDNIVIRNKAQLVAKGYKQEEGINFEESFTPIARF</sequence>
<comment type="caution">
    <text evidence="2">The sequence shown here is derived from an EMBL/GenBank/DDBJ whole genome shotgun (WGS) entry which is preliminary data.</text>
</comment>
<keyword evidence="3" id="KW-1185">Reference proteome</keyword>
<reference evidence="2" key="2">
    <citation type="submission" date="2022-01" db="EMBL/GenBank/DDBJ databases">
        <authorList>
            <person name="Yamashiro T."/>
            <person name="Shiraishi A."/>
            <person name="Satake H."/>
            <person name="Nakayama K."/>
        </authorList>
    </citation>
    <scope>NUCLEOTIDE SEQUENCE</scope>
</reference>
<reference evidence="2" key="1">
    <citation type="journal article" date="2022" name="Int. J. Mol. Sci.">
        <title>Draft Genome of Tanacetum Coccineum: Genomic Comparison of Closely Related Tanacetum-Family Plants.</title>
        <authorList>
            <person name="Yamashiro T."/>
            <person name="Shiraishi A."/>
            <person name="Nakayama K."/>
            <person name="Satake H."/>
        </authorList>
    </citation>
    <scope>NUCLEOTIDE SEQUENCE</scope>
</reference>
<evidence type="ECO:0000313" key="3">
    <source>
        <dbReference type="Proteomes" id="UP001151760"/>
    </source>
</evidence>
<dbReference type="Proteomes" id="UP001151760">
    <property type="component" value="Unassembled WGS sequence"/>
</dbReference>
<name>A0ABQ5HCW2_9ASTR</name>
<feature type="domain" description="Reverse transcriptase Ty1/copia-type" evidence="1">
    <location>
        <begin position="302"/>
        <end position="362"/>
    </location>
</feature>
<gene>
    <name evidence="2" type="ORF">Tco_1067414</name>
</gene>
<evidence type="ECO:0000259" key="1">
    <source>
        <dbReference type="Pfam" id="PF07727"/>
    </source>
</evidence>
<proteinExistence type="predicted"/>
<dbReference type="EMBL" id="BQNB010019475">
    <property type="protein sequence ID" value="GJT85697.1"/>
    <property type="molecule type" value="Genomic_DNA"/>
</dbReference>
<accession>A0ABQ5HCW2</accession>
<evidence type="ECO:0000313" key="2">
    <source>
        <dbReference type="EMBL" id="GJT85697.1"/>
    </source>
</evidence>
<dbReference type="InterPro" id="IPR013103">
    <property type="entry name" value="RVT_2"/>
</dbReference>
<dbReference type="Pfam" id="PF07727">
    <property type="entry name" value="RVT_2"/>
    <property type="match status" value="1"/>
</dbReference>
<protein>
    <submittedName>
        <fullName evidence="2">Retrovirus-related pol polyprotein from transposon TNT 1-94</fullName>
    </submittedName>
</protein>
<organism evidence="2 3">
    <name type="scientific">Tanacetum coccineum</name>
    <dbReference type="NCBI Taxonomy" id="301880"/>
    <lineage>
        <taxon>Eukaryota</taxon>
        <taxon>Viridiplantae</taxon>
        <taxon>Streptophyta</taxon>
        <taxon>Embryophyta</taxon>
        <taxon>Tracheophyta</taxon>
        <taxon>Spermatophyta</taxon>
        <taxon>Magnoliopsida</taxon>
        <taxon>eudicotyledons</taxon>
        <taxon>Gunneridae</taxon>
        <taxon>Pentapetalae</taxon>
        <taxon>asterids</taxon>
        <taxon>campanulids</taxon>
        <taxon>Asterales</taxon>
        <taxon>Asteraceae</taxon>
        <taxon>Asteroideae</taxon>
        <taxon>Anthemideae</taxon>
        <taxon>Anthemidinae</taxon>
        <taxon>Tanacetum</taxon>
    </lineage>
</organism>